<dbReference type="InterPro" id="IPR023430">
    <property type="entry name" value="Pept_HybD-like_dom_sf"/>
</dbReference>
<reference evidence="4" key="1">
    <citation type="journal article" date="2021" name="PeerJ">
        <title>Extensive microbial diversity within the chicken gut microbiome revealed by metagenomics and culture.</title>
        <authorList>
            <person name="Gilroy R."/>
            <person name="Ravi A."/>
            <person name="Getino M."/>
            <person name="Pursley I."/>
            <person name="Horton D.L."/>
            <person name="Alikhan N.F."/>
            <person name="Baker D."/>
            <person name="Gharbi K."/>
            <person name="Hall N."/>
            <person name="Watson M."/>
            <person name="Adriaenssens E.M."/>
            <person name="Foster-Nyarko E."/>
            <person name="Jarju S."/>
            <person name="Secka A."/>
            <person name="Antonio M."/>
            <person name="Oren A."/>
            <person name="Chaudhuri R.R."/>
            <person name="La Ragione R."/>
            <person name="Hildebrand F."/>
            <person name="Pallen M.J."/>
        </authorList>
    </citation>
    <scope>NUCLEOTIDE SEQUENCE</scope>
    <source>
        <strain evidence="4">2239</strain>
    </source>
</reference>
<protein>
    <submittedName>
        <fullName evidence="4">GPR endopeptidase</fullName>
        <ecNumber evidence="4">3.4.24.78</ecNumber>
    </submittedName>
</protein>
<proteinExistence type="predicted"/>
<dbReference type="EC" id="3.4.24.78" evidence="4"/>
<dbReference type="Proteomes" id="UP000824193">
    <property type="component" value="Unassembled WGS sequence"/>
</dbReference>
<organism evidence="4 5">
    <name type="scientific">Candidatus Allofournierella pullicola</name>
    <dbReference type="NCBI Taxonomy" id="2838596"/>
    <lineage>
        <taxon>Bacteria</taxon>
        <taxon>Bacillati</taxon>
        <taxon>Bacillota</taxon>
        <taxon>Clostridia</taxon>
        <taxon>Eubacteriales</taxon>
        <taxon>Oscillospiraceae</taxon>
        <taxon>Allofournierella</taxon>
    </lineage>
</organism>
<dbReference type="AlphaFoldDB" id="A0A9D1V5M8"/>
<dbReference type="Gene3D" id="3.40.50.1450">
    <property type="entry name" value="HybD-like"/>
    <property type="match status" value="1"/>
</dbReference>
<dbReference type="Pfam" id="PF03418">
    <property type="entry name" value="Peptidase_A25"/>
    <property type="match status" value="1"/>
</dbReference>
<dbReference type="InterPro" id="IPR005080">
    <property type="entry name" value="Peptidase_A25"/>
</dbReference>
<sequence length="267" mass="27649">MSVYTDIADEIYGPSKGQVPGGVKLFTARSGPITLTRVQITRQGLARPAGRYSTLEMPSLAVADAKDERYVSAVAGELRAMLPETGSVLVAGVGNRRVTADALGPRAAGGVLVTRGIAPDSRTAELGLREVCCVSPGASGETGIPLVQVLAGLVRAVKPAAVLCIDSLCTSDPARMGRTVQISDTGLSPARPSSGKCLTRAMLGVPVLAVGIPTMMEADDFLGRPGCVITPRQLDTVVKKGAELLALAVNKALQQRLSIAELCYLAN</sequence>
<dbReference type="NCBIfam" id="TIGR01441">
    <property type="entry name" value="GPR"/>
    <property type="match status" value="1"/>
</dbReference>
<keyword evidence="2 4" id="KW-0378">Hydrolase</keyword>
<comment type="caution">
    <text evidence="4">The sequence shown here is derived from an EMBL/GenBank/DDBJ whole genome shotgun (WGS) entry which is preliminary data.</text>
</comment>
<dbReference type="GO" id="GO:0006508">
    <property type="term" value="P:proteolysis"/>
    <property type="evidence" value="ECO:0007669"/>
    <property type="project" value="UniProtKB-KW"/>
</dbReference>
<name>A0A9D1V5M8_9FIRM</name>
<dbReference type="EMBL" id="DXFW01000037">
    <property type="protein sequence ID" value="HIX06575.1"/>
    <property type="molecule type" value="Genomic_DNA"/>
</dbReference>
<evidence type="ECO:0000256" key="2">
    <source>
        <dbReference type="ARBA" id="ARBA00022801"/>
    </source>
</evidence>
<dbReference type="GO" id="GO:0009847">
    <property type="term" value="P:spore germination"/>
    <property type="evidence" value="ECO:0007669"/>
    <property type="project" value="InterPro"/>
</dbReference>
<dbReference type="SUPFAM" id="SSF53163">
    <property type="entry name" value="HybD-like"/>
    <property type="match status" value="1"/>
</dbReference>
<reference evidence="4" key="2">
    <citation type="submission" date="2021-04" db="EMBL/GenBank/DDBJ databases">
        <authorList>
            <person name="Gilroy R."/>
        </authorList>
    </citation>
    <scope>NUCLEOTIDE SEQUENCE</scope>
    <source>
        <strain evidence="4">2239</strain>
    </source>
</reference>
<keyword evidence="1" id="KW-0645">Protease</keyword>
<gene>
    <name evidence="4" type="primary">gpr</name>
    <name evidence="4" type="ORF">H9865_10855</name>
</gene>
<evidence type="ECO:0000313" key="4">
    <source>
        <dbReference type="EMBL" id="HIX06575.1"/>
    </source>
</evidence>
<evidence type="ECO:0000256" key="1">
    <source>
        <dbReference type="ARBA" id="ARBA00022670"/>
    </source>
</evidence>
<evidence type="ECO:0000313" key="5">
    <source>
        <dbReference type="Proteomes" id="UP000824193"/>
    </source>
</evidence>
<evidence type="ECO:0000256" key="3">
    <source>
        <dbReference type="ARBA" id="ARBA00023145"/>
    </source>
</evidence>
<keyword evidence="3" id="KW-0865">Zymogen</keyword>
<accession>A0A9D1V5M8</accession>
<dbReference type="GO" id="GO:0008233">
    <property type="term" value="F:peptidase activity"/>
    <property type="evidence" value="ECO:0007669"/>
    <property type="project" value="UniProtKB-KW"/>
</dbReference>